<dbReference type="AlphaFoldDB" id="A0A370DID2"/>
<sequence length="122" mass="13696">MSKSVERRTQCRVSNIDNADETKKSLIINISAGGAGLLISKSIEGVSGKVCMKILHPELSRLEEFDIDAGVVWIDEEESADFRKIGVQFTGMDEESQKNVSHAIDWLGLKDHHFLRCEITEY</sequence>
<evidence type="ECO:0000313" key="2">
    <source>
        <dbReference type="EMBL" id="RDH84603.1"/>
    </source>
</evidence>
<dbReference type="InterPro" id="IPR009875">
    <property type="entry name" value="PilZ_domain"/>
</dbReference>
<comment type="caution">
    <text evidence="2">The sequence shown here is derived from an EMBL/GenBank/DDBJ whole genome shotgun (WGS) entry which is preliminary data.</text>
</comment>
<accession>A0A370DID2</accession>
<dbReference type="SUPFAM" id="SSF141371">
    <property type="entry name" value="PilZ domain-like"/>
    <property type="match status" value="1"/>
</dbReference>
<dbReference type="EMBL" id="QFXC01000007">
    <property type="protein sequence ID" value="RDH84603.1"/>
    <property type="molecule type" value="Genomic_DNA"/>
</dbReference>
<feature type="domain" description="PilZ" evidence="1">
    <location>
        <begin position="15"/>
        <end position="101"/>
    </location>
</feature>
<dbReference type="GO" id="GO:0035438">
    <property type="term" value="F:cyclic-di-GMP binding"/>
    <property type="evidence" value="ECO:0007669"/>
    <property type="project" value="InterPro"/>
</dbReference>
<dbReference type="Gene3D" id="2.40.10.220">
    <property type="entry name" value="predicted glycosyltransferase like domains"/>
    <property type="match status" value="1"/>
</dbReference>
<protein>
    <recommendedName>
        <fullName evidence="1">PilZ domain-containing protein</fullName>
    </recommendedName>
</protein>
<keyword evidence="3" id="KW-1185">Reference proteome</keyword>
<proteinExistence type="predicted"/>
<name>A0A370DID2_9GAMM</name>
<gene>
    <name evidence="2" type="ORF">DIZ80_03805</name>
</gene>
<dbReference type="Proteomes" id="UP000254266">
    <property type="component" value="Unassembled WGS sequence"/>
</dbReference>
<reference evidence="2 3" key="1">
    <citation type="journal article" date="2018" name="ISME J.">
        <title>Endosymbiont genomes yield clues of tubeworm success.</title>
        <authorList>
            <person name="Li Y."/>
            <person name="Liles M.R."/>
            <person name="Halanych K.M."/>
        </authorList>
    </citation>
    <scope>NUCLEOTIDE SEQUENCE [LARGE SCALE GENOMIC DNA]</scope>
    <source>
        <strain evidence="2">A1464</strain>
    </source>
</reference>
<evidence type="ECO:0000313" key="3">
    <source>
        <dbReference type="Proteomes" id="UP000254266"/>
    </source>
</evidence>
<organism evidence="2 3">
    <name type="scientific">endosymbiont of Galathealinum brachiosum</name>
    <dbReference type="NCBI Taxonomy" id="2200906"/>
    <lineage>
        <taxon>Bacteria</taxon>
        <taxon>Pseudomonadati</taxon>
        <taxon>Pseudomonadota</taxon>
        <taxon>Gammaproteobacteria</taxon>
        <taxon>sulfur-oxidizing symbionts</taxon>
    </lineage>
</organism>
<evidence type="ECO:0000259" key="1">
    <source>
        <dbReference type="Pfam" id="PF07238"/>
    </source>
</evidence>
<dbReference type="Pfam" id="PF07238">
    <property type="entry name" value="PilZ"/>
    <property type="match status" value="1"/>
</dbReference>